<name>A0A1I1HRV1_9BACT</name>
<gene>
    <name evidence="1" type="ORF">SAMN05216167_101766</name>
</gene>
<dbReference type="EMBL" id="FOLQ01000001">
    <property type="protein sequence ID" value="SFC26591.1"/>
    <property type="molecule type" value="Genomic_DNA"/>
</dbReference>
<keyword evidence="2" id="KW-1185">Reference proteome</keyword>
<organism evidence="1 2">
    <name type="scientific">Spirosoma endophyticum</name>
    <dbReference type="NCBI Taxonomy" id="662367"/>
    <lineage>
        <taxon>Bacteria</taxon>
        <taxon>Pseudomonadati</taxon>
        <taxon>Bacteroidota</taxon>
        <taxon>Cytophagia</taxon>
        <taxon>Cytophagales</taxon>
        <taxon>Cytophagaceae</taxon>
        <taxon>Spirosoma</taxon>
    </lineage>
</organism>
<dbReference type="Proteomes" id="UP000198598">
    <property type="component" value="Unassembled WGS sequence"/>
</dbReference>
<evidence type="ECO:0000313" key="1">
    <source>
        <dbReference type="EMBL" id="SFC26591.1"/>
    </source>
</evidence>
<dbReference type="OrthoDB" id="936169at2"/>
<dbReference type="RefSeq" id="WP_093823091.1">
    <property type="nucleotide sequence ID" value="NZ_FOLQ01000001.1"/>
</dbReference>
<dbReference type="AlphaFoldDB" id="A0A1I1HRV1"/>
<proteinExistence type="predicted"/>
<accession>A0A1I1HRV1</accession>
<protein>
    <submittedName>
        <fullName evidence="1">Uncharacterized protein</fullName>
    </submittedName>
</protein>
<dbReference type="STRING" id="662367.SAMN05216167_101766"/>
<sequence length="663" mass="74871">MKARKFLFGLGFTFITIQHSVEAQPYRYSIAAGSNNTQVIKKESKPNSNVFDQVVSTLPSDAVQGRSGGRSLVPYAPEPKGQVNMTQFGTGKYYSPNFHFCIDVLGNKSVTERKAVGINTFTTWSVKPEHKSQLVFGDEMHYATENFLGDMRNANFYFNSLQSFFNFAWGAVPAMGYGGWANTKYLVYDIESSLWLNAGNAEEGPLPGWNDAGYFSKQGSSNGNWHDIKKRPIQLESSKETITIEQLAARGQAAWMNEMFVRRANRLTLLLEIARRKGKPGSKVSLGASMAQGEPRIDFEKGNGIFLEGICVVSNIGGDSQGNLTLKKPGGGTETFRFNGGFYDHEDFDQGYWYRGYPDFDEWDKEDIFTKKKAGTQTYPYVWSKIKPLHIVGEEKGYIQENRRLMRARNGKVRPFWRQIEPFYEGDWHAPFAEVQNIRRYGNDNFRDTPKLWQPPYEQYSRYVVTRFFAGDEPDWGFYLFPTDPPDITKDLSNPADPDTKAYYNFYQHPVSAMLQARADLQPYETYYPGSTLVEDPEVQVNQTGSFVAYNGVAAVNNNAGNHGPKRPAYMLRYKAVPGGWRVLIMGGMQQNWGEERIDIVRIPGGGLNGNQFKVKLRGPAAQVYEFMVKSADRNQTYEVLPAAQSAWEKPGYAGRVGALPSN</sequence>
<evidence type="ECO:0000313" key="2">
    <source>
        <dbReference type="Proteomes" id="UP000198598"/>
    </source>
</evidence>
<reference evidence="1 2" key="1">
    <citation type="submission" date="2016-10" db="EMBL/GenBank/DDBJ databases">
        <authorList>
            <person name="de Groot N.N."/>
        </authorList>
    </citation>
    <scope>NUCLEOTIDE SEQUENCE [LARGE SCALE GENOMIC DNA]</scope>
    <source>
        <strain evidence="1 2">DSM 26130</strain>
    </source>
</reference>